<dbReference type="EMBL" id="BTGU01000018">
    <property type="protein sequence ID" value="GMN44244.1"/>
    <property type="molecule type" value="Genomic_DNA"/>
</dbReference>
<dbReference type="Proteomes" id="UP001187192">
    <property type="component" value="Unassembled WGS sequence"/>
</dbReference>
<dbReference type="CDD" id="cd20405">
    <property type="entry name" value="Tudor_Agenet_AtDUF_rpt1_3"/>
    <property type="match status" value="1"/>
</dbReference>
<dbReference type="PANTHER" id="PTHR31917">
    <property type="entry name" value="AGENET DOMAIN-CONTAINING PROTEIN-RELATED"/>
    <property type="match status" value="1"/>
</dbReference>
<organism evidence="2 3">
    <name type="scientific">Ficus carica</name>
    <name type="common">Common fig</name>
    <dbReference type="NCBI Taxonomy" id="3494"/>
    <lineage>
        <taxon>Eukaryota</taxon>
        <taxon>Viridiplantae</taxon>
        <taxon>Streptophyta</taxon>
        <taxon>Embryophyta</taxon>
        <taxon>Tracheophyta</taxon>
        <taxon>Spermatophyta</taxon>
        <taxon>Magnoliopsida</taxon>
        <taxon>eudicotyledons</taxon>
        <taxon>Gunneridae</taxon>
        <taxon>Pentapetalae</taxon>
        <taxon>rosids</taxon>
        <taxon>fabids</taxon>
        <taxon>Rosales</taxon>
        <taxon>Moraceae</taxon>
        <taxon>Ficeae</taxon>
        <taxon>Ficus</taxon>
    </lineage>
</organism>
<dbReference type="Pfam" id="PF05641">
    <property type="entry name" value="Agenet"/>
    <property type="match status" value="4"/>
</dbReference>
<dbReference type="AlphaFoldDB" id="A0AA88DI95"/>
<feature type="domain" description="Agenet" evidence="1">
    <location>
        <begin position="161"/>
        <end position="229"/>
    </location>
</feature>
<evidence type="ECO:0000313" key="3">
    <source>
        <dbReference type="Proteomes" id="UP001187192"/>
    </source>
</evidence>
<dbReference type="SMART" id="SM00743">
    <property type="entry name" value="Agenet"/>
    <property type="match status" value="4"/>
</dbReference>
<dbReference type="InterPro" id="IPR008395">
    <property type="entry name" value="Agenet-like_dom"/>
</dbReference>
<evidence type="ECO:0000313" key="2">
    <source>
        <dbReference type="EMBL" id="GMN44244.1"/>
    </source>
</evidence>
<evidence type="ECO:0000259" key="1">
    <source>
        <dbReference type="SMART" id="SM00743"/>
    </source>
</evidence>
<reference evidence="2" key="1">
    <citation type="submission" date="2023-07" db="EMBL/GenBank/DDBJ databases">
        <title>draft genome sequence of fig (Ficus carica).</title>
        <authorList>
            <person name="Takahashi T."/>
            <person name="Nishimura K."/>
        </authorList>
    </citation>
    <scope>NUCLEOTIDE SEQUENCE</scope>
</reference>
<comment type="caution">
    <text evidence="2">The sequence shown here is derived from an EMBL/GenBank/DDBJ whole genome shotgun (WGS) entry which is preliminary data.</text>
</comment>
<name>A0AA88DI95_FICCA</name>
<protein>
    <recommendedName>
        <fullName evidence="1">Agenet domain-containing protein</fullName>
    </recommendedName>
</protein>
<accession>A0AA88DI95</accession>
<sequence length="303" mass="34223">MADASFDVGAKVEVSTRGALFPATIIGKGSGSGSGATIFTVVYKTVKAKSKIGKKMRKALQEEVDTAALRPAPPRERSVDGFELGDEVDAFYSGGWREGVIAQTMGGSSKFSVYLRFLKRQLDFENSELRLHREWVNGKWVPPLEDMNVSVSKRARATKKLELSEGTLVEVCIDEEGFRGSWYAAMVVKVKSKGKYLVRFKNLRTDGDKEYLKEVVDAQNIRPYPPEAIMVDGYNLNDQVDALHNDGWWEGVICKILKGGRYKVYFKESDEDMVFEHCDLRPHQDWINETWVMASQLYILTKL</sequence>
<feature type="domain" description="Agenet" evidence="1">
    <location>
        <begin position="80"/>
        <end position="137"/>
    </location>
</feature>
<dbReference type="InterPro" id="IPR014002">
    <property type="entry name" value="Agenet_dom_plant"/>
</dbReference>
<feature type="domain" description="Agenet" evidence="1">
    <location>
        <begin position="232"/>
        <end position="288"/>
    </location>
</feature>
<feature type="domain" description="Agenet" evidence="1">
    <location>
        <begin position="4"/>
        <end position="77"/>
    </location>
</feature>
<keyword evidence="3" id="KW-1185">Reference proteome</keyword>
<proteinExistence type="predicted"/>
<dbReference type="Gene3D" id="2.30.30.140">
    <property type="match status" value="1"/>
</dbReference>
<gene>
    <name evidence="2" type="ORF">TIFTF001_013440</name>
</gene>
<dbReference type="PANTHER" id="PTHR31917:SF147">
    <property type="entry name" value="AGENET DOMAIN-CONTAINING PROTEIN"/>
    <property type="match status" value="1"/>
</dbReference>
<dbReference type="CDD" id="cd20406">
    <property type="entry name" value="Tudor_Agenet_AtDUF_rpt2_4"/>
    <property type="match status" value="2"/>
</dbReference>